<dbReference type="InterPro" id="IPR029000">
    <property type="entry name" value="Cyclophilin-like_dom_sf"/>
</dbReference>
<feature type="compositionally biased region" description="Gly residues" evidence="4">
    <location>
        <begin position="309"/>
        <end position="319"/>
    </location>
</feature>
<keyword evidence="7" id="KW-1185">Reference proteome</keyword>
<dbReference type="Pfam" id="PF00160">
    <property type="entry name" value="Pro_isomerase"/>
    <property type="match status" value="1"/>
</dbReference>
<dbReference type="Proteomes" id="UP001189429">
    <property type="component" value="Unassembled WGS sequence"/>
</dbReference>
<dbReference type="PRINTS" id="PR00153">
    <property type="entry name" value="CSAPPISMRASE"/>
</dbReference>
<dbReference type="InterPro" id="IPR002130">
    <property type="entry name" value="Cyclophilin-type_PPIase_dom"/>
</dbReference>
<comment type="caution">
    <text evidence="6">The sequence shown here is derived from an EMBL/GenBank/DDBJ whole genome shotgun (WGS) entry which is preliminary data.</text>
</comment>
<dbReference type="CDD" id="cd01926">
    <property type="entry name" value="cyclophilin_ABH_like"/>
    <property type="match status" value="1"/>
</dbReference>
<dbReference type="Gene3D" id="2.40.100.10">
    <property type="entry name" value="Cyclophilin-like"/>
    <property type="match status" value="1"/>
</dbReference>
<feature type="compositionally biased region" description="Basic and acidic residues" evidence="4">
    <location>
        <begin position="199"/>
        <end position="208"/>
    </location>
</feature>
<dbReference type="SUPFAM" id="SSF50891">
    <property type="entry name" value="Cyclophilin-like"/>
    <property type="match status" value="1"/>
</dbReference>
<feature type="compositionally biased region" description="Basic and acidic residues" evidence="4">
    <location>
        <begin position="259"/>
        <end position="274"/>
    </location>
</feature>
<keyword evidence="3" id="KW-0413">Isomerase</keyword>
<dbReference type="InterPro" id="IPR020892">
    <property type="entry name" value="Cyclophilin-type_PPIase_CS"/>
</dbReference>
<dbReference type="PROSITE" id="PS00170">
    <property type="entry name" value="CSA_PPIASE_1"/>
    <property type="match status" value="1"/>
</dbReference>
<dbReference type="PANTHER" id="PTHR11071:SF561">
    <property type="entry name" value="PEPTIDYL-PROLYL CIS-TRANS ISOMERASE D-RELATED"/>
    <property type="match status" value="1"/>
</dbReference>
<evidence type="ECO:0000256" key="2">
    <source>
        <dbReference type="ARBA" id="ARBA00023110"/>
    </source>
</evidence>
<feature type="compositionally biased region" description="Low complexity" evidence="4">
    <location>
        <begin position="323"/>
        <end position="335"/>
    </location>
</feature>
<dbReference type="EC" id="5.2.1.8" evidence="1"/>
<feature type="region of interest" description="Disordered" evidence="4">
    <location>
        <begin position="192"/>
        <end position="223"/>
    </location>
</feature>
<feature type="domain" description="PPIase cyclophilin-type" evidence="5">
    <location>
        <begin position="20"/>
        <end position="158"/>
    </location>
</feature>
<evidence type="ECO:0000313" key="7">
    <source>
        <dbReference type="Proteomes" id="UP001189429"/>
    </source>
</evidence>
<evidence type="ECO:0000259" key="5">
    <source>
        <dbReference type="PROSITE" id="PS50072"/>
    </source>
</evidence>
<evidence type="ECO:0000313" key="6">
    <source>
        <dbReference type="EMBL" id="CAK0796551.1"/>
    </source>
</evidence>
<evidence type="ECO:0000256" key="1">
    <source>
        <dbReference type="ARBA" id="ARBA00013194"/>
    </source>
</evidence>
<reference evidence="6" key="1">
    <citation type="submission" date="2023-10" db="EMBL/GenBank/DDBJ databases">
        <authorList>
            <person name="Chen Y."/>
            <person name="Shah S."/>
            <person name="Dougan E. K."/>
            <person name="Thang M."/>
            <person name="Chan C."/>
        </authorList>
    </citation>
    <scope>NUCLEOTIDE SEQUENCE [LARGE SCALE GENOMIC DNA]</scope>
</reference>
<evidence type="ECO:0000256" key="3">
    <source>
        <dbReference type="ARBA" id="ARBA00023235"/>
    </source>
</evidence>
<feature type="region of interest" description="Disordered" evidence="4">
    <location>
        <begin position="385"/>
        <end position="430"/>
    </location>
</feature>
<dbReference type="PANTHER" id="PTHR11071">
    <property type="entry name" value="PEPTIDYL-PROLYL CIS-TRANS ISOMERASE"/>
    <property type="match status" value="1"/>
</dbReference>
<feature type="compositionally biased region" description="Basic residues" evidence="4">
    <location>
        <begin position="294"/>
        <end position="307"/>
    </location>
</feature>
<feature type="compositionally biased region" description="Polar residues" evidence="4">
    <location>
        <begin position="400"/>
        <end position="409"/>
    </location>
</feature>
<name>A0ABN9PTU8_9DINO</name>
<dbReference type="EMBL" id="CAUYUJ010001569">
    <property type="protein sequence ID" value="CAK0796551.1"/>
    <property type="molecule type" value="Genomic_DNA"/>
</dbReference>
<organism evidence="6 7">
    <name type="scientific">Prorocentrum cordatum</name>
    <dbReference type="NCBI Taxonomy" id="2364126"/>
    <lineage>
        <taxon>Eukaryota</taxon>
        <taxon>Sar</taxon>
        <taxon>Alveolata</taxon>
        <taxon>Dinophyceae</taxon>
        <taxon>Prorocentrales</taxon>
        <taxon>Prorocentraceae</taxon>
        <taxon>Prorocentrum</taxon>
    </lineage>
</organism>
<dbReference type="PROSITE" id="PS50072">
    <property type="entry name" value="CSA_PPIASE_2"/>
    <property type="match status" value="1"/>
</dbReference>
<evidence type="ECO:0000256" key="4">
    <source>
        <dbReference type="SAM" id="MobiDB-lite"/>
    </source>
</evidence>
<keyword evidence="2" id="KW-0697">Rotamase</keyword>
<accession>A0ABN9PTU8</accession>
<protein>
    <recommendedName>
        <fullName evidence="1">peptidylprolyl isomerase</fullName>
        <ecNumber evidence="1">5.2.1.8</ecNumber>
    </recommendedName>
</protein>
<sequence>MATQVAEHRPQRHPDNPVVFFDISIGGHPVGRIKMELFRDVVPKTAENFRQLCTGEFKLNKVPIGYKNCTFHRIIKDFMIQGGDFVKGDGTGSLSIFGERFPDENFVLKHDKPGLLSMANSGANSNGCQFFMACNKCDWLDNKHVVFGQVLDPASMLVTGRSRTCSGSWEQATPLVLSPECEGALRGALTQAARPSLRASERAGDDAGARSARVPPTPAAIPGPPRTLFFVKTLFSVKTVKTLFPVKTLFWVKTLFPDSNERSSGGDRRDDRRSPSYQQGGPRGSRSRDGRPPPGRRRARLLRRRLGRLLGGRHLGGRGGRGRSPSGGQRRQQPGWYQPKPSEVQGKYRMKIERLPEDMGWLELKGLGSKMAKVGQCTFSRTNRDRTGVLEGSPAARTWTEPSASSTGAASADPKSASKRTRRGTAADRSGPCTFSALGFLGAEVQVPRPLTQLSHVLAGSNASEEPHFMLSRWHRRRSRSSNCEPSAL</sequence>
<feature type="region of interest" description="Disordered" evidence="4">
    <location>
        <begin position="257"/>
        <end position="344"/>
    </location>
</feature>
<proteinExistence type="predicted"/>
<gene>
    <name evidence="6" type="ORF">PCOR1329_LOCUS5908</name>
</gene>